<protein>
    <submittedName>
        <fullName evidence="1">Diguanylate cyclase</fullName>
    </submittedName>
</protein>
<dbReference type="InterPro" id="IPR008257">
    <property type="entry name" value="Pept_M19"/>
</dbReference>
<dbReference type="PANTHER" id="PTHR10443:SF12">
    <property type="entry name" value="DIPEPTIDASE"/>
    <property type="match status" value="1"/>
</dbReference>
<gene>
    <name evidence="1" type="ORF">CR205_06980</name>
</gene>
<dbReference type="CDD" id="cd01301">
    <property type="entry name" value="rDP_like"/>
    <property type="match status" value="1"/>
</dbReference>
<dbReference type="AlphaFoldDB" id="A0A2W0HBW6"/>
<reference evidence="1 2" key="1">
    <citation type="submission" date="2017-10" db="EMBL/GenBank/DDBJ databases">
        <title>Bacillus sp. nov., a halophilic bacterium isolated from a Yangshapao Lake.</title>
        <authorList>
            <person name="Wang H."/>
        </authorList>
    </citation>
    <scope>NUCLEOTIDE SEQUENCE [LARGE SCALE GENOMIC DNA]</scope>
    <source>
        <strain evidence="1 2">YSP-3</strain>
    </source>
</reference>
<dbReference type="GO" id="GO:0006508">
    <property type="term" value="P:proteolysis"/>
    <property type="evidence" value="ECO:0007669"/>
    <property type="project" value="InterPro"/>
</dbReference>
<dbReference type="PANTHER" id="PTHR10443">
    <property type="entry name" value="MICROSOMAL DIPEPTIDASE"/>
    <property type="match status" value="1"/>
</dbReference>
<dbReference type="RefSeq" id="WP_110518208.1">
    <property type="nucleotide sequence ID" value="NZ_PDOF01000001.1"/>
</dbReference>
<comment type="caution">
    <text evidence="1">The sequence shown here is derived from an EMBL/GenBank/DDBJ whole genome shotgun (WGS) entry which is preliminary data.</text>
</comment>
<name>A0A2W0HBW6_9BACI</name>
<sequence length="307" mass="34610">MKLFDLHCDALLKLWENPERQFDRDESVETNYNRLKQGGVDVQFFAVFVEPEIPADLKFQVAMEQIDLFYTRVLAVPGMVHIKEWADVKRLKPGETGAVLTLEGADAFGNDLMKLRTFYRLGVKSVGLTWNNANLCADGVGEPRGGGLTELGFEAVKLNNVHQVWTDVSHLAEPGFWDVMRTADWPVATHSNSKTICGHRRNLTDEQAQALFRKKGLLGVVFNPPFIGDGKETASIGELIRHIDHFCELGGKNHLAFGSDFDGIAWYVKDLEHAGRYQNLINELLKNYSETDVRGFASENVLRFLQK</sequence>
<accession>A0A2W0HBW6</accession>
<dbReference type="SUPFAM" id="SSF51556">
    <property type="entry name" value="Metallo-dependent hydrolases"/>
    <property type="match status" value="1"/>
</dbReference>
<evidence type="ECO:0000313" key="2">
    <source>
        <dbReference type="Proteomes" id="UP000248066"/>
    </source>
</evidence>
<dbReference type="PROSITE" id="PS51365">
    <property type="entry name" value="RENAL_DIPEPTIDASE_2"/>
    <property type="match status" value="1"/>
</dbReference>
<keyword evidence="2" id="KW-1185">Reference proteome</keyword>
<dbReference type="Gene3D" id="3.20.20.140">
    <property type="entry name" value="Metal-dependent hydrolases"/>
    <property type="match status" value="1"/>
</dbReference>
<dbReference type="Proteomes" id="UP000248066">
    <property type="component" value="Unassembled WGS sequence"/>
</dbReference>
<dbReference type="Pfam" id="PF01244">
    <property type="entry name" value="Peptidase_M19"/>
    <property type="match status" value="1"/>
</dbReference>
<dbReference type="GO" id="GO:0070573">
    <property type="term" value="F:metallodipeptidase activity"/>
    <property type="evidence" value="ECO:0007669"/>
    <property type="project" value="InterPro"/>
</dbReference>
<dbReference type="InterPro" id="IPR032466">
    <property type="entry name" value="Metal_Hydrolase"/>
</dbReference>
<proteinExistence type="predicted"/>
<evidence type="ECO:0000313" key="1">
    <source>
        <dbReference type="EMBL" id="PYZ98336.1"/>
    </source>
</evidence>
<dbReference type="OrthoDB" id="9804920at2"/>
<dbReference type="EMBL" id="PDOF01000001">
    <property type="protein sequence ID" value="PYZ98336.1"/>
    <property type="molecule type" value="Genomic_DNA"/>
</dbReference>
<organism evidence="1 2">
    <name type="scientific">Alteribacter lacisalsi</name>
    <dbReference type="NCBI Taxonomy" id="2045244"/>
    <lineage>
        <taxon>Bacteria</taxon>
        <taxon>Bacillati</taxon>
        <taxon>Bacillota</taxon>
        <taxon>Bacilli</taxon>
        <taxon>Bacillales</taxon>
        <taxon>Bacillaceae</taxon>
        <taxon>Alteribacter</taxon>
    </lineage>
</organism>